<evidence type="ECO:0008006" key="4">
    <source>
        <dbReference type="Google" id="ProtNLM"/>
    </source>
</evidence>
<dbReference type="AlphaFoldDB" id="A0A8X7SUR9"/>
<sequence length="1217" mass="134595">MDHSHNSGRTNRGGRPPSAASHTSERAPHPTISTTPATRPTTADPNALSIIAEVRYMRDGLEARLDGFGERLGAMERWQRGQELAEDERDVNTTPAAAEEQPEPESDSEEIGITNFGMQTPAFVNTRRRDRAPPPHQRIQQSDSQPTPTSRTTVAAQELRASSFVTSTPGGLSPRDRFRLLDGQNRRKVRRTMKKLGLEVPEFMNTPEGASNADHEDDFANSSESPLRSRDTANQDGALHPGVSPSGNTTIAVVPSTDIACASMDSARLSLSDAAFSFSFSLLSAIPFRSDPLPFPVHIRFHSSSMTRNRCATTRHSFTPSSLSIFPTIPNSHSRSKQAGSSFDTSFPIKDTLQKIIDNPVTISTGELLAQPEVQKLLGPMLQRHRSYETNAMDVGPDFVDVALLEPKLGRVLFTCGVGKVQVRIGGVNVTALLDPGSEINEGIAAGFTKYSSQTDTSKRLLENLGTDIPLAKERMDDEQLNYEQFSRATDNQIDILKDLAKAEVDPIKEQLLQEEADIWELAYLRCAKDDRTKRRWPMMAKYVALMRHNWYTTPAGERRFDPSKWQDPIWEHVMILKESGAFTEQPSTVMQHQASFSSHAHLSTSHTQQASSSKQKQPPRQQQQPFPASSSAETRSYQGASVCIMCGKGASPGHNFISCRATPPGRSTCFAYRNDLGHLFRAFDQASLCISANLLLQLRPDLAGKGQPLSSEGFAPALKQYGLLDAFQTTVDGPRDGFDFGVPRINKTITPPNHASARDNRQALNNIAAKEVEKGRWAGPYSKNEVERIVGPFQSSPLGIIPKPNGKVRLIQDFSHPKKEKAKCSLAYNSIKAYIESDEFLTGWDSVSDVFKLFNSLPTTVEGATMDASEAFRGCLARLSQLPGLVVSGVLVGDATKAIFEARLADRIKVLKWVDDFFTIRLDPTIAINDILAVNRELDFTWNPENTVDFRADPKYIGWVFNIPERKAVLPREKAEKYVDRASPFEKGLQQDKHTTQKLLGSLQHVAFVARDLRLHLGSIASFLASCPEEKQYQKRFIPVEVQKEAGFWVKALSTVPFVRSFALSPNRFPDTVWVDASTEWGIGVLVGEAWGAWKWLPGWETDGRGIGWAEAIALEFGLLAAKACGASNSTIDFRSDNQGVLYSYKRGHSRGKQINTVLKRVVDLERDDRIQLDIKYIESEPNPGDGPSIFPSGPRLPTFKIPPLVSAYVVPAGDL</sequence>
<evidence type="ECO:0000256" key="1">
    <source>
        <dbReference type="SAM" id="MobiDB-lite"/>
    </source>
</evidence>
<feature type="compositionally biased region" description="Low complexity" evidence="1">
    <location>
        <begin position="30"/>
        <end position="45"/>
    </location>
</feature>
<gene>
    <name evidence="2" type="ORF">A4X06_0g6490</name>
</gene>
<feature type="region of interest" description="Disordered" evidence="1">
    <location>
        <begin position="127"/>
        <end position="249"/>
    </location>
</feature>
<feature type="region of interest" description="Disordered" evidence="1">
    <location>
        <begin position="79"/>
        <end position="115"/>
    </location>
</feature>
<keyword evidence="3" id="KW-1185">Reference proteome</keyword>
<dbReference type="EMBL" id="LWDE02000948">
    <property type="protein sequence ID" value="KAE8243190.1"/>
    <property type="molecule type" value="Genomic_DNA"/>
</dbReference>
<organism evidence="2 3">
    <name type="scientific">Tilletia controversa</name>
    <name type="common">dwarf bunt fungus</name>
    <dbReference type="NCBI Taxonomy" id="13291"/>
    <lineage>
        <taxon>Eukaryota</taxon>
        <taxon>Fungi</taxon>
        <taxon>Dikarya</taxon>
        <taxon>Basidiomycota</taxon>
        <taxon>Ustilaginomycotina</taxon>
        <taxon>Exobasidiomycetes</taxon>
        <taxon>Tilletiales</taxon>
        <taxon>Tilletiaceae</taxon>
        <taxon>Tilletia</taxon>
    </lineage>
</organism>
<feature type="region of interest" description="Disordered" evidence="1">
    <location>
        <begin position="588"/>
        <end position="633"/>
    </location>
</feature>
<feature type="compositionally biased region" description="Polar residues" evidence="1">
    <location>
        <begin position="588"/>
        <end position="603"/>
    </location>
</feature>
<reference evidence="2" key="1">
    <citation type="submission" date="2016-04" db="EMBL/GenBank/DDBJ databases">
        <authorList>
            <person name="Nguyen H.D."/>
            <person name="Samba Siva P."/>
            <person name="Cullis J."/>
            <person name="Levesque C.A."/>
            <person name="Hambleton S."/>
        </authorList>
    </citation>
    <scope>NUCLEOTIDE SEQUENCE</scope>
    <source>
        <strain evidence="2">DAOMC 236426</strain>
    </source>
</reference>
<proteinExistence type="predicted"/>
<feature type="region of interest" description="Disordered" evidence="1">
    <location>
        <begin position="1"/>
        <end position="45"/>
    </location>
</feature>
<protein>
    <recommendedName>
        <fullName evidence="4">Reverse transcriptase</fullName>
    </recommendedName>
</protein>
<reference evidence="2" key="2">
    <citation type="journal article" date="2019" name="IMA Fungus">
        <title>Genome sequencing and comparison of five Tilletia species to identify candidate genes for the detection of regulated species infecting wheat.</title>
        <authorList>
            <person name="Nguyen H.D.T."/>
            <person name="Sultana T."/>
            <person name="Kesanakurti P."/>
            <person name="Hambleton S."/>
        </authorList>
    </citation>
    <scope>NUCLEOTIDE SEQUENCE</scope>
    <source>
        <strain evidence="2">DAOMC 236426</strain>
    </source>
</reference>
<evidence type="ECO:0000313" key="3">
    <source>
        <dbReference type="Proteomes" id="UP000077684"/>
    </source>
</evidence>
<dbReference type="Proteomes" id="UP000077684">
    <property type="component" value="Unassembled WGS sequence"/>
</dbReference>
<feature type="compositionally biased region" description="Polar residues" evidence="1">
    <location>
        <begin position="138"/>
        <end position="155"/>
    </location>
</feature>
<evidence type="ECO:0000313" key="2">
    <source>
        <dbReference type="EMBL" id="KAE8243190.1"/>
    </source>
</evidence>
<comment type="caution">
    <text evidence="2">The sequence shown here is derived from an EMBL/GenBank/DDBJ whole genome shotgun (WGS) entry which is preliminary data.</text>
</comment>
<dbReference type="PANTHER" id="PTHR33050">
    <property type="entry name" value="REVERSE TRANSCRIPTASE DOMAIN-CONTAINING PROTEIN"/>
    <property type="match status" value="1"/>
</dbReference>
<feature type="compositionally biased region" description="Acidic residues" evidence="1">
    <location>
        <begin position="100"/>
        <end position="110"/>
    </location>
</feature>
<accession>A0A8X7SUR9</accession>
<dbReference type="PANTHER" id="PTHR33050:SF7">
    <property type="entry name" value="RIBONUCLEASE H"/>
    <property type="match status" value="1"/>
</dbReference>
<name>A0A8X7SUR9_9BASI</name>
<dbReference type="InterPro" id="IPR052055">
    <property type="entry name" value="Hepadnavirus_pol/RT"/>
</dbReference>
<feature type="compositionally biased region" description="Low complexity" evidence="1">
    <location>
        <begin position="604"/>
        <end position="632"/>
    </location>
</feature>